<evidence type="ECO:0000256" key="5">
    <source>
        <dbReference type="ARBA" id="ARBA00022023"/>
    </source>
</evidence>
<comment type="caution">
    <text evidence="16">The sequence shown here is derived from an EMBL/GenBank/DDBJ whole genome shotgun (WGS) entry which is preliminary data.</text>
</comment>
<gene>
    <name evidence="16" type="ORF">HA333_09445</name>
</gene>
<dbReference type="AlphaFoldDB" id="A0A832ST30"/>
<comment type="cofactor">
    <cofactor evidence="2">
        <name>[4Fe-4S] cluster</name>
        <dbReference type="ChEBI" id="CHEBI:49883"/>
    </cofactor>
</comment>
<keyword evidence="8" id="KW-0378">Hydrolase</keyword>
<evidence type="ECO:0000256" key="8">
    <source>
        <dbReference type="ARBA" id="ARBA00022801"/>
    </source>
</evidence>
<keyword evidence="11" id="KW-0234">DNA repair</keyword>
<evidence type="ECO:0000259" key="15">
    <source>
        <dbReference type="SMART" id="SM00478"/>
    </source>
</evidence>
<dbReference type="GO" id="GO:0006298">
    <property type="term" value="P:mismatch repair"/>
    <property type="evidence" value="ECO:0007669"/>
    <property type="project" value="TreeGrafter"/>
</dbReference>
<dbReference type="GO" id="GO:0046872">
    <property type="term" value="F:metal ion binding"/>
    <property type="evidence" value="ECO:0007669"/>
    <property type="project" value="UniProtKB-KW"/>
</dbReference>
<dbReference type="PANTHER" id="PTHR42944:SF1">
    <property type="entry name" value="ADENINE DNA GLYCOSYLASE"/>
    <property type="match status" value="1"/>
</dbReference>
<dbReference type="InterPro" id="IPR000445">
    <property type="entry name" value="HhH_motif"/>
</dbReference>
<evidence type="ECO:0000256" key="7">
    <source>
        <dbReference type="ARBA" id="ARBA00022763"/>
    </source>
</evidence>
<protein>
    <recommendedName>
        <fullName evidence="5">Adenine DNA glycosylase</fullName>
        <ecNumber evidence="14">3.2.2.29</ecNumber>
        <ecNumber evidence="4">3.2.2.31</ecNumber>
    </recommendedName>
</protein>
<dbReference type="PIRSF" id="PIRSF001435">
    <property type="entry name" value="Nth"/>
    <property type="match status" value="1"/>
</dbReference>
<keyword evidence="7" id="KW-0227">DNA damage</keyword>
<comment type="catalytic activity">
    <reaction evidence="1">
        <text>Hydrolyzes free adenine bases from 7,8-dihydro-8-oxoguanine:adenine mismatched double-stranded DNA, leaving an apurinic site.</text>
        <dbReference type="EC" id="3.2.2.31"/>
    </reaction>
</comment>
<keyword evidence="10" id="KW-0411">Iron-sulfur</keyword>
<dbReference type="Pfam" id="PF10576">
    <property type="entry name" value="EndIII_4Fe-2S"/>
    <property type="match status" value="1"/>
</dbReference>
<dbReference type="Pfam" id="PF00730">
    <property type="entry name" value="HhH-GPD"/>
    <property type="match status" value="1"/>
</dbReference>
<dbReference type="PANTHER" id="PTHR42944">
    <property type="entry name" value="ADENINE DNA GLYCOSYLASE"/>
    <property type="match status" value="1"/>
</dbReference>
<proteinExistence type="inferred from homology"/>
<dbReference type="CDD" id="cd00056">
    <property type="entry name" value="ENDO3c"/>
    <property type="match status" value="1"/>
</dbReference>
<dbReference type="FunFam" id="1.10.340.30:FF:000001">
    <property type="entry name" value="Endonuclease III"/>
    <property type="match status" value="1"/>
</dbReference>
<evidence type="ECO:0000256" key="13">
    <source>
        <dbReference type="ARBA" id="ARBA00052915"/>
    </source>
</evidence>
<evidence type="ECO:0000256" key="9">
    <source>
        <dbReference type="ARBA" id="ARBA00023004"/>
    </source>
</evidence>
<dbReference type="EMBL" id="DUJP01000030">
    <property type="protein sequence ID" value="HII47640.1"/>
    <property type="molecule type" value="Genomic_DNA"/>
</dbReference>
<dbReference type="Gene3D" id="1.10.1670.10">
    <property type="entry name" value="Helix-hairpin-Helix base-excision DNA repair enzymes (C-terminal)"/>
    <property type="match status" value="1"/>
</dbReference>
<dbReference type="SMART" id="SM00478">
    <property type="entry name" value="ENDO3c"/>
    <property type="match status" value="1"/>
</dbReference>
<keyword evidence="6" id="KW-0479">Metal-binding</keyword>
<dbReference type="GO" id="GO:0034039">
    <property type="term" value="F:8-oxo-7,8-dihydroguanine DNA N-glycosylase activity"/>
    <property type="evidence" value="ECO:0007669"/>
    <property type="project" value="TreeGrafter"/>
</dbReference>
<dbReference type="GO" id="GO:0000701">
    <property type="term" value="F:purine-specific mismatch base pair DNA N-glycosylase activity"/>
    <property type="evidence" value="ECO:0007669"/>
    <property type="project" value="UniProtKB-EC"/>
</dbReference>
<keyword evidence="9" id="KW-0408">Iron</keyword>
<dbReference type="Pfam" id="PF00633">
    <property type="entry name" value="HHH"/>
    <property type="match status" value="1"/>
</dbReference>
<accession>A0A832ST30</accession>
<evidence type="ECO:0000256" key="11">
    <source>
        <dbReference type="ARBA" id="ARBA00023204"/>
    </source>
</evidence>
<dbReference type="InterPro" id="IPR011257">
    <property type="entry name" value="DNA_glycosylase"/>
</dbReference>
<comment type="catalytic activity">
    <reaction evidence="13">
        <text>Hydrolyzes mismatched double-stranded DNA and polynucleotides, releasing free thymine.</text>
        <dbReference type="EC" id="3.2.2.29"/>
    </reaction>
</comment>
<dbReference type="Proteomes" id="UP000651120">
    <property type="component" value="Unassembled WGS sequence"/>
</dbReference>
<dbReference type="SUPFAM" id="SSF48150">
    <property type="entry name" value="DNA-glycosylase"/>
    <property type="match status" value="1"/>
</dbReference>
<evidence type="ECO:0000256" key="1">
    <source>
        <dbReference type="ARBA" id="ARBA00000843"/>
    </source>
</evidence>
<name>A0A832ST30_9CREN</name>
<evidence type="ECO:0000256" key="14">
    <source>
        <dbReference type="ARBA" id="ARBA00066769"/>
    </source>
</evidence>
<organism evidence="16 17">
    <name type="scientific">Pyrobaculum aerophilum</name>
    <dbReference type="NCBI Taxonomy" id="13773"/>
    <lineage>
        <taxon>Archaea</taxon>
        <taxon>Thermoproteota</taxon>
        <taxon>Thermoprotei</taxon>
        <taxon>Thermoproteales</taxon>
        <taxon>Thermoproteaceae</taxon>
        <taxon>Pyrobaculum</taxon>
    </lineage>
</organism>
<dbReference type="Gene3D" id="1.10.340.30">
    <property type="entry name" value="Hypothetical protein, domain 2"/>
    <property type="match status" value="1"/>
</dbReference>
<keyword evidence="12" id="KW-0326">Glycosidase</keyword>
<reference evidence="16" key="1">
    <citation type="journal article" date="2020" name="bioRxiv">
        <title>A rank-normalized archaeal taxonomy based on genome phylogeny resolves widespread incomplete and uneven classifications.</title>
        <authorList>
            <person name="Rinke C."/>
            <person name="Chuvochina M."/>
            <person name="Mussig A.J."/>
            <person name="Chaumeil P.-A."/>
            <person name="Waite D.W."/>
            <person name="Whitman W.B."/>
            <person name="Parks D.H."/>
            <person name="Hugenholtz P."/>
        </authorList>
    </citation>
    <scope>NUCLEOTIDE SEQUENCE</scope>
    <source>
        <strain evidence="16">UBA8839</strain>
    </source>
</reference>
<feature type="domain" description="HhH-GPD" evidence="15">
    <location>
        <begin position="43"/>
        <end position="197"/>
    </location>
</feature>
<dbReference type="GO" id="GO:0141016">
    <property type="term" value="F:G/T mismatch-specific thymine-DNA glycosylase activity"/>
    <property type="evidence" value="ECO:0007669"/>
    <property type="project" value="UniProtKB-EC"/>
</dbReference>
<evidence type="ECO:0000256" key="6">
    <source>
        <dbReference type="ARBA" id="ARBA00022723"/>
    </source>
</evidence>
<evidence type="ECO:0000256" key="4">
    <source>
        <dbReference type="ARBA" id="ARBA00012045"/>
    </source>
</evidence>
<evidence type="ECO:0000313" key="16">
    <source>
        <dbReference type="EMBL" id="HII47640.1"/>
    </source>
</evidence>
<dbReference type="InterPro" id="IPR023170">
    <property type="entry name" value="HhH_base_excis_C"/>
</dbReference>
<evidence type="ECO:0000313" key="17">
    <source>
        <dbReference type="Proteomes" id="UP000651120"/>
    </source>
</evidence>
<dbReference type="InterPro" id="IPR003265">
    <property type="entry name" value="HhH-GPD_domain"/>
</dbReference>
<dbReference type="InterPro" id="IPR044298">
    <property type="entry name" value="MIG/MutY"/>
</dbReference>
<dbReference type="GO" id="GO:0006284">
    <property type="term" value="P:base-excision repair"/>
    <property type="evidence" value="ECO:0007669"/>
    <property type="project" value="InterPro"/>
</dbReference>
<dbReference type="EC" id="3.2.2.31" evidence="4"/>
<dbReference type="EC" id="3.2.2.29" evidence="14"/>
<dbReference type="GO" id="GO:0051539">
    <property type="term" value="F:4 iron, 4 sulfur cluster binding"/>
    <property type="evidence" value="ECO:0007669"/>
    <property type="project" value="InterPro"/>
</dbReference>
<evidence type="ECO:0000256" key="10">
    <source>
        <dbReference type="ARBA" id="ARBA00023014"/>
    </source>
</evidence>
<dbReference type="GO" id="GO:0035485">
    <property type="term" value="F:adenine/guanine mispair binding"/>
    <property type="evidence" value="ECO:0007669"/>
    <property type="project" value="TreeGrafter"/>
</dbReference>
<evidence type="ECO:0000256" key="12">
    <source>
        <dbReference type="ARBA" id="ARBA00023295"/>
    </source>
</evidence>
<evidence type="ECO:0000256" key="3">
    <source>
        <dbReference type="ARBA" id="ARBA00008343"/>
    </source>
</evidence>
<dbReference type="GO" id="GO:0032357">
    <property type="term" value="F:oxidized purine DNA binding"/>
    <property type="evidence" value="ECO:0007669"/>
    <property type="project" value="TreeGrafter"/>
</dbReference>
<sequence length="225" mass="25914">MPRGVDYTKFRDAIIKWYREFGEKDLPWRKAGDPWAVLVAALLLRKTTVKQVVDIYREFLRRYPSPARLADASVEEIKAIIQPLGMEHVRATLLKKLSEELVRRFNGQIPCDRDALKSLPGVGDYAASEVLLTACGKPEPLLDRNMIRVIERVFGIKSKKRRPHTDRELWNFARSLVPRDPELAKEFNFGVLDFARKVCTAKSPKCSLCPLANNVCVFYQKRERV</sequence>
<comment type="similarity">
    <text evidence="3">Belongs to the Nth/MutY family.</text>
</comment>
<evidence type="ECO:0000256" key="2">
    <source>
        <dbReference type="ARBA" id="ARBA00001966"/>
    </source>
</evidence>
<dbReference type="InterPro" id="IPR003651">
    <property type="entry name" value="Endonuclease3_FeS-loop_motif"/>
</dbReference>